<keyword evidence="2" id="KW-1185">Reference proteome</keyword>
<accession>A0ACB8WSV5</accession>
<reference evidence="1" key="1">
    <citation type="submission" date="2022-04" db="EMBL/GenBank/DDBJ databases">
        <title>Jade perch genome.</title>
        <authorList>
            <person name="Chao B."/>
        </authorList>
    </citation>
    <scope>NUCLEOTIDE SEQUENCE</scope>
    <source>
        <strain evidence="1">CB-2022</strain>
    </source>
</reference>
<organism evidence="1 2">
    <name type="scientific">Scortum barcoo</name>
    <name type="common">barcoo grunter</name>
    <dbReference type="NCBI Taxonomy" id="214431"/>
    <lineage>
        <taxon>Eukaryota</taxon>
        <taxon>Metazoa</taxon>
        <taxon>Chordata</taxon>
        <taxon>Craniata</taxon>
        <taxon>Vertebrata</taxon>
        <taxon>Euteleostomi</taxon>
        <taxon>Actinopterygii</taxon>
        <taxon>Neopterygii</taxon>
        <taxon>Teleostei</taxon>
        <taxon>Neoteleostei</taxon>
        <taxon>Acanthomorphata</taxon>
        <taxon>Eupercaria</taxon>
        <taxon>Centrarchiformes</taxon>
        <taxon>Terapontoidei</taxon>
        <taxon>Terapontidae</taxon>
        <taxon>Scortum</taxon>
    </lineage>
</organism>
<evidence type="ECO:0000313" key="2">
    <source>
        <dbReference type="Proteomes" id="UP000831701"/>
    </source>
</evidence>
<dbReference type="Proteomes" id="UP000831701">
    <property type="component" value="Chromosome 6"/>
</dbReference>
<name>A0ACB8WSV5_9TELE</name>
<dbReference type="EMBL" id="CM041536">
    <property type="protein sequence ID" value="KAI3370720.1"/>
    <property type="molecule type" value="Genomic_DNA"/>
</dbReference>
<proteinExistence type="predicted"/>
<sequence length="155" mass="17254">MTIHIPDNYHDLKLVCSKSKATSLPPDCPIDLIARSAIPKSRLYSLREYIEMSLKAGLICPSSSPTRAGFFFVAKKDGSLRPCIDYSSLNNITIKNRIREGDEQTGFNPPTGHYEYLPRPSTKRLRETAGIITATNNSFTVQLPVLVSYINPVLP</sequence>
<protein>
    <submittedName>
        <fullName evidence="1">Uncharacterized protein</fullName>
    </submittedName>
</protein>
<comment type="caution">
    <text evidence="1">The sequence shown here is derived from an EMBL/GenBank/DDBJ whole genome shotgun (WGS) entry which is preliminary data.</text>
</comment>
<gene>
    <name evidence="1" type="ORF">L3Q82_007095</name>
</gene>
<evidence type="ECO:0000313" key="1">
    <source>
        <dbReference type="EMBL" id="KAI3370720.1"/>
    </source>
</evidence>